<organism evidence="1 2">
    <name type="scientific">Bifidobacterium goeldii</name>
    <dbReference type="NCBI Taxonomy" id="2306975"/>
    <lineage>
        <taxon>Bacteria</taxon>
        <taxon>Bacillati</taxon>
        <taxon>Actinomycetota</taxon>
        <taxon>Actinomycetes</taxon>
        <taxon>Bifidobacteriales</taxon>
        <taxon>Bifidobacteriaceae</taxon>
        <taxon>Bifidobacterium</taxon>
    </lineage>
</organism>
<comment type="caution">
    <text evidence="1">The sequence shown here is derived from an EMBL/GenBank/DDBJ whole genome shotgun (WGS) entry which is preliminary data.</text>
</comment>
<dbReference type="AlphaFoldDB" id="A0A430FMJ7"/>
<evidence type="ECO:0000313" key="1">
    <source>
        <dbReference type="EMBL" id="RSX53978.1"/>
    </source>
</evidence>
<proteinExistence type="predicted"/>
<sequence>MITLPVNPRDPYGPMRMSLYASAPSLTVMSDYLPGDLDGLYCLETDTILIDRRIDFTRKRCALVHELVHRWYGDAGNGVYSVKQEMRCRRETARLMVDPLEYITAEQTYEGNIFLIAQELDRTEQVIYDYQQLLCGDTNLSRL</sequence>
<gene>
    <name evidence="1" type="ORF">D2E25_0284</name>
</gene>
<reference evidence="1 2" key="1">
    <citation type="submission" date="2018-09" db="EMBL/GenBank/DDBJ databases">
        <title>Characterization of the phylogenetic diversity of five novel species belonging to the genus Bifidobacterium.</title>
        <authorList>
            <person name="Lugli G.A."/>
            <person name="Duranti S."/>
            <person name="Milani C."/>
        </authorList>
    </citation>
    <scope>NUCLEOTIDE SEQUENCE [LARGE SCALE GENOMIC DNA]</scope>
    <source>
        <strain evidence="1 2">2034B</strain>
    </source>
</reference>
<name>A0A430FMJ7_9BIFI</name>
<accession>A0A430FMJ7</accession>
<dbReference type="EMBL" id="QXGL01000001">
    <property type="protein sequence ID" value="RSX53978.1"/>
    <property type="molecule type" value="Genomic_DNA"/>
</dbReference>
<dbReference type="OrthoDB" id="4727201at2"/>
<dbReference type="Gene3D" id="1.10.10.2910">
    <property type="match status" value="1"/>
</dbReference>
<dbReference type="Proteomes" id="UP000287533">
    <property type="component" value="Unassembled WGS sequence"/>
</dbReference>
<evidence type="ECO:0008006" key="3">
    <source>
        <dbReference type="Google" id="ProtNLM"/>
    </source>
</evidence>
<protein>
    <recommendedName>
        <fullName evidence="3">IrrE N-terminal-like domain-containing protein</fullName>
    </recommendedName>
</protein>
<keyword evidence="2" id="KW-1185">Reference proteome</keyword>
<evidence type="ECO:0000313" key="2">
    <source>
        <dbReference type="Proteomes" id="UP000287533"/>
    </source>
</evidence>